<feature type="compositionally biased region" description="Polar residues" evidence="1">
    <location>
        <begin position="73"/>
        <end position="87"/>
    </location>
</feature>
<dbReference type="EMBL" id="VEVO01000016">
    <property type="protein sequence ID" value="KAF0029075.1"/>
    <property type="molecule type" value="Genomic_DNA"/>
</dbReference>
<protein>
    <submittedName>
        <fullName evidence="2">Uncharacterized protein</fullName>
    </submittedName>
</protein>
<comment type="caution">
    <text evidence="2">The sequence shown here is derived from an EMBL/GenBank/DDBJ whole genome shotgun (WGS) entry which is preliminary data.</text>
</comment>
<proteinExistence type="predicted"/>
<gene>
    <name evidence="2" type="ORF">F2P81_018180</name>
</gene>
<reference evidence="2 3" key="1">
    <citation type="submission" date="2019-06" db="EMBL/GenBank/DDBJ databases">
        <title>Draft genomes of female and male turbot (Scophthalmus maximus).</title>
        <authorList>
            <person name="Xu H."/>
            <person name="Xu X.-W."/>
            <person name="Shao C."/>
            <person name="Chen S."/>
        </authorList>
    </citation>
    <scope>NUCLEOTIDE SEQUENCE [LARGE SCALE GENOMIC DNA]</scope>
    <source>
        <strain evidence="2">Ysfricsl-2016a</strain>
        <tissue evidence="2">Blood</tissue>
    </source>
</reference>
<feature type="region of interest" description="Disordered" evidence="1">
    <location>
        <begin position="1"/>
        <end position="102"/>
    </location>
</feature>
<organism evidence="2 3">
    <name type="scientific">Scophthalmus maximus</name>
    <name type="common">Turbot</name>
    <name type="synonym">Psetta maxima</name>
    <dbReference type="NCBI Taxonomy" id="52904"/>
    <lineage>
        <taxon>Eukaryota</taxon>
        <taxon>Metazoa</taxon>
        <taxon>Chordata</taxon>
        <taxon>Craniata</taxon>
        <taxon>Vertebrata</taxon>
        <taxon>Euteleostomi</taxon>
        <taxon>Actinopterygii</taxon>
        <taxon>Neopterygii</taxon>
        <taxon>Teleostei</taxon>
        <taxon>Neoteleostei</taxon>
        <taxon>Acanthomorphata</taxon>
        <taxon>Carangaria</taxon>
        <taxon>Pleuronectiformes</taxon>
        <taxon>Pleuronectoidei</taxon>
        <taxon>Scophthalmidae</taxon>
        <taxon>Scophthalmus</taxon>
    </lineage>
</organism>
<evidence type="ECO:0000256" key="1">
    <source>
        <dbReference type="SAM" id="MobiDB-lite"/>
    </source>
</evidence>
<evidence type="ECO:0000313" key="3">
    <source>
        <dbReference type="Proteomes" id="UP000438429"/>
    </source>
</evidence>
<dbReference type="Proteomes" id="UP000438429">
    <property type="component" value="Unassembled WGS sequence"/>
</dbReference>
<feature type="compositionally biased region" description="Acidic residues" evidence="1">
    <location>
        <begin position="16"/>
        <end position="26"/>
    </location>
</feature>
<name>A0A6A4S9P7_SCOMX</name>
<sequence>MNRRGRKAGEKLERADEGEEKEGDVEENWRSREAAFEKRERERERDVLWFKESQERSEGRGQGDEGVAIMSQICKSQQHSGPQTSVVRQRRSGPLPRGAGDNINEFHRRLKKMKAEAQDESVDTTAPDGVMESLSIGAVCRFPFLKKNHESLDWERFLYTFQSRIKFERDDADDANVPFSDWFLSVRQSTSCEHHVTSVKGRRAESRCALTSSHLDDRSFPSKEILLTGFIRLDRYQISPDRRVKIVIISPAYCKWCVDESHSNNGEQSPSRLRASGASELTGNVGGGGDDDDDDDAAWIPKCFIHSDEALY</sequence>
<feature type="compositionally biased region" description="Basic and acidic residues" evidence="1">
    <location>
        <begin position="27"/>
        <end position="63"/>
    </location>
</feature>
<dbReference type="AlphaFoldDB" id="A0A6A4S9P7"/>
<evidence type="ECO:0000313" key="2">
    <source>
        <dbReference type="EMBL" id="KAF0029075.1"/>
    </source>
</evidence>
<accession>A0A6A4S9P7</accession>
<feature type="region of interest" description="Disordered" evidence="1">
    <location>
        <begin position="262"/>
        <end position="294"/>
    </location>
</feature>